<keyword evidence="2" id="KW-1185">Reference proteome</keyword>
<organism evidence="1 2">
    <name type="scientific">Cryptococcus decagattii</name>
    <dbReference type="NCBI Taxonomy" id="1859122"/>
    <lineage>
        <taxon>Eukaryota</taxon>
        <taxon>Fungi</taxon>
        <taxon>Dikarya</taxon>
        <taxon>Basidiomycota</taxon>
        <taxon>Agaricomycotina</taxon>
        <taxon>Tremellomycetes</taxon>
        <taxon>Tremellales</taxon>
        <taxon>Cryptococcaceae</taxon>
        <taxon>Cryptococcus</taxon>
        <taxon>Cryptococcus gattii species complex</taxon>
    </lineage>
</organism>
<dbReference type="Proteomes" id="UP001432216">
    <property type="component" value="Chromosome 8"/>
</dbReference>
<sequence length="141" mass="16142">MAFRCHRPAFFIMSLPITVPTTTFNLQSSTYIPHECSVSLFTRLYPPTHEEPLNDKEETDFSSITHVLHRLDTASQELARLPGIDRRRQSKSKWIGDMEEDGCQNWAEELRIPTEISKLFQLEATLSISQNLEDCSVGAMI</sequence>
<accession>A0ABZ2AY11</accession>
<protein>
    <submittedName>
        <fullName evidence="1">Uncharacterized protein</fullName>
    </submittedName>
</protein>
<evidence type="ECO:0000313" key="1">
    <source>
        <dbReference type="EMBL" id="WVO23413.1"/>
    </source>
</evidence>
<evidence type="ECO:0000313" key="2">
    <source>
        <dbReference type="Proteomes" id="UP001432216"/>
    </source>
</evidence>
<dbReference type="RefSeq" id="XP_064722652.1">
    <property type="nucleotide sequence ID" value="XM_064866580.1"/>
</dbReference>
<proteinExistence type="predicted"/>
<dbReference type="GeneID" id="89991537"/>
<name>A0ABZ2AY11_9TREE</name>
<reference evidence="1 2" key="1">
    <citation type="submission" date="2024-01" db="EMBL/GenBank/DDBJ databases">
        <title>Comparative genomics of Cryptococcus and Kwoniella reveals pathogenesis evolution and contrasting modes of karyotype evolution via chromosome fusion or intercentromeric recombination.</title>
        <authorList>
            <person name="Coelho M.A."/>
            <person name="David-Palma M."/>
            <person name="Shea T."/>
            <person name="Bowers K."/>
            <person name="McGinley-Smith S."/>
            <person name="Mohammad A.W."/>
            <person name="Gnirke A."/>
            <person name="Yurkov A.M."/>
            <person name="Nowrousian M."/>
            <person name="Sun S."/>
            <person name="Cuomo C.A."/>
            <person name="Heitman J."/>
        </authorList>
    </citation>
    <scope>NUCLEOTIDE SEQUENCE [LARGE SCALE GENOMIC DNA]</scope>
    <source>
        <strain evidence="1 2">7685027</strain>
    </source>
</reference>
<dbReference type="EMBL" id="CP143813">
    <property type="protein sequence ID" value="WVO23413.1"/>
    <property type="molecule type" value="Genomic_DNA"/>
</dbReference>
<gene>
    <name evidence="1" type="ORF">IAS62_004766</name>
</gene>